<protein>
    <recommendedName>
        <fullName evidence="1">Lipoyl-binding domain-containing protein</fullName>
    </recommendedName>
</protein>
<evidence type="ECO:0000259" key="1">
    <source>
        <dbReference type="PROSITE" id="PS50968"/>
    </source>
</evidence>
<dbReference type="SUPFAM" id="SSF51230">
    <property type="entry name" value="Single hybrid motif"/>
    <property type="match status" value="1"/>
</dbReference>
<feature type="non-terminal residue" evidence="2">
    <location>
        <position position="1"/>
    </location>
</feature>
<dbReference type="Pfam" id="PF00364">
    <property type="entry name" value="Biotin_lipoyl"/>
    <property type="match status" value="1"/>
</dbReference>
<reference evidence="2" key="1">
    <citation type="journal article" date="2014" name="Front. Microbiol.">
        <title>High frequency of phylogenetically diverse reductive dehalogenase-homologous genes in deep subseafloor sedimentary metagenomes.</title>
        <authorList>
            <person name="Kawai M."/>
            <person name="Futagami T."/>
            <person name="Toyoda A."/>
            <person name="Takaki Y."/>
            <person name="Nishi S."/>
            <person name="Hori S."/>
            <person name="Arai W."/>
            <person name="Tsubouchi T."/>
            <person name="Morono Y."/>
            <person name="Uchiyama I."/>
            <person name="Ito T."/>
            <person name="Fujiyama A."/>
            <person name="Inagaki F."/>
            <person name="Takami H."/>
        </authorList>
    </citation>
    <scope>NUCLEOTIDE SEQUENCE</scope>
    <source>
        <strain evidence="2">Expedition CK06-06</strain>
    </source>
</reference>
<dbReference type="AlphaFoldDB" id="X1GQB9"/>
<feature type="domain" description="Lipoyl-binding" evidence="1">
    <location>
        <begin position="1"/>
        <end position="33"/>
    </location>
</feature>
<sequence length="33" mass="3372">VLVEIETAKSLVELPSPFSGTVTGLLVAEGDTV</sequence>
<dbReference type="Gene3D" id="2.40.50.100">
    <property type="match status" value="1"/>
</dbReference>
<gene>
    <name evidence="2" type="ORF">S03H2_27288</name>
</gene>
<dbReference type="InterPro" id="IPR000089">
    <property type="entry name" value="Biotin_lipoyl"/>
</dbReference>
<dbReference type="PROSITE" id="PS50968">
    <property type="entry name" value="BIOTINYL_LIPOYL"/>
    <property type="match status" value="1"/>
</dbReference>
<comment type="caution">
    <text evidence="2">The sequence shown here is derived from an EMBL/GenBank/DDBJ whole genome shotgun (WGS) entry which is preliminary data.</text>
</comment>
<accession>X1GQB9</accession>
<proteinExistence type="predicted"/>
<organism evidence="2">
    <name type="scientific">marine sediment metagenome</name>
    <dbReference type="NCBI Taxonomy" id="412755"/>
    <lineage>
        <taxon>unclassified sequences</taxon>
        <taxon>metagenomes</taxon>
        <taxon>ecological metagenomes</taxon>
    </lineage>
</organism>
<feature type="non-terminal residue" evidence="2">
    <location>
        <position position="33"/>
    </location>
</feature>
<evidence type="ECO:0000313" key="2">
    <source>
        <dbReference type="EMBL" id="GAH60071.1"/>
    </source>
</evidence>
<dbReference type="EMBL" id="BARU01016291">
    <property type="protein sequence ID" value="GAH60071.1"/>
    <property type="molecule type" value="Genomic_DNA"/>
</dbReference>
<dbReference type="InterPro" id="IPR011053">
    <property type="entry name" value="Single_hybrid_motif"/>
</dbReference>
<name>X1GQB9_9ZZZZ</name>